<dbReference type="EMBL" id="CM037028">
    <property type="protein sequence ID" value="KAH7656710.1"/>
    <property type="molecule type" value="Genomic_DNA"/>
</dbReference>
<keyword evidence="2" id="KW-1185">Reference proteome</keyword>
<gene>
    <name evidence="1" type="ORF">IHE45_18G091500</name>
</gene>
<organism evidence="1 2">
    <name type="scientific">Dioscorea alata</name>
    <name type="common">Purple yam</name>
    <dbReference type="NCBI Taxonomy" id="55571"/>
    <lineage>
        <taxon>Eukaryota</taxon>
        <taxon>Viridiplantae</taxon>
        <taxon>Streptophyta</taxon>
        <taxon>Embryophyta</taxon>
        <taxon>Tracheophyta</taxon>
        <taxon>Spermatophyta</taxon>
        <taxon>Magnoliopsida</taxon>
        <taxon>Liliopsida</taxon>
        <taxon>Dioscoreales</taxon>
        <taxon>Dioscoreaceae</taxon>
        <taxon>Dioscorea</taxon>
    </lineage>
</organism>
<proteinExistence type="predicted"/>
<keyword evidence="1" id="KW-0378">Hydrolase</keyword>
<evidence type="ECO:0000313" key="2">
    <source>
        <dbReference type="Proteomes" id="UP000827976"/>
    </source>
</evidence>
<dbReference type="Proteomes" id="UP000827976">
    <property type="component" value="Chromosome 18"/>
</dbReference>
<name>A0ACB7U8Z3_DIOAL</name>
<evidence type="ECO:0000313" key="1">
    <source>
        <dbReference type="EMBL" id="KAH7656710.1"/>
    </source>
</evidence>
<reference evidence="2" key="1">
    <citation type="journal article" date="2022" name="Nat. Commun.">
        <title>Chromosome evolution and the genetic basis of agronomically important traits in greater yam.</title>
        <authorList>
            <person name="Bredeson J.V."/>
            <person name="Lyons J.B."/>
            <person name="Oniyinde I.O."/>
            <person name="Okereke N.R."/>
            <person name="Kolade O."/>
            <person name="Nnabue I."/>
            <person name="Nwadili C.O."/>
            <person name="Hribova E."/>
            <person name="Parker M."/>
            <person name="Nwogha J."/>
            <person name="Shu S."/>
            <person name="Carlson J."/>
            <person name="Kariba R."/>
            <person name="Muthemba S."/>
            <person name="Knop K."/>
            <person name="Barton G.J."/>
            <person name="Sherwood A.V."/>
            <person name="Lopez-Montes A."/>
            <person name="Asiedu R."/>
            <person name="Jamnadass R."/>
            <person name="Muchugi A."/>
            <person name="Goodstein D."/>
            <person name="Egesi C.N."/>
            <person name="Featherston J."/>
            <person name="Asfaw A."/>
            <person name="Simpson G.G."/>
            <person name="Dolezel J."/>
            <person name="Hendre P.S."/>
            <person name="Van Deynze A."/>
            <person name="Kumar P.L."/>
            <person name="Obidiegwu J.E."/>
            <person name="Bhattacharjee R."/>
            <person name="Rokhsar D.S."/>
        </authorList>
    </citation>
    <scope>NUCLEOTIDE SEQUENCE [LARGE SCALE GENOMIC DNA]</scope>
    <source>
        <strain evidence="2">cv. TDa95/00328</strain>
    </source>
</reference>
<accession>A0ACB7U8Z3</accession>
<sequence length="1246" mass="142602">MVSGIAGAILAPILPLFALNKLLDSLFEYLSRDQPSSSSHVDKLQQLENERKAFAEANLKLEILHSEVRRLHKRDNQNMRLIPINNKLRDMSYQIKDLKDDLEYMELQRKVEEINLQDEAADKNPSTALQLLSSINPWKTGGSSDKRRRLSSSESTDDIVNKMRTIVKQIDCIYSEMIVEIQLDALKGGYNSCGQHQVAENKRVTTSSPTESKIYGRDNEQGQLIQVLLKEPNVSGNVSVVPVVGMGGIGKTTLAQFVFNSTEIANHFEKKAWICVSDYFNRLKITKEILDSLSAVPFGITTNLDVLEKEIKSLVTGKKFLLVLDDVWSDEWRALLNFLRCAQAEAIKLIVTCRDPKVLGCLADGQNEITLKGLSDEDTWSLLVKCAFADKNPDNSSELHTIGKQIVGKLKGSPLAAKTVGRLLGSCLTEEHWKDILESDLWKLKTDEQGIMSALALSYYHLRQPLQLCFTFCSVFPKDFKYDMDSVIGMWIAHGYIQEIEGSSKTLEDIGEEYWLELEARGFIEKVYGLFKMHDLLHDLARSVSHGETYIFDGRKDEEIPKDVCHLYVHSSFDVELVRKTNNLRTLILYEAGDIHAILCHKEFKKIRVLVIFHTNLQELPDNIAHLKHLQYLDVTAPDIKYIPESLCTLYLLRMLKLVYSSHILLFRSPPTLPNRFHNLINLRRFCLPSFCYLYDFGFAQSNIYYVDRRNGYHIAQLRNMNELRGELLIEHLEDIVNTEEMMNTKYLKEKRHIKVLSLIWTDTSDDCKHDLQEQTLEALEPHPSLKYLRIDGYMGFKSPNWLMTPEFQRLEKIKLNGCKKWARLPAALGLLPSLKSLELSGIENMTIEVDYFVTKMYPSLQSLEFKEATLSFEGMSSSSSSSVTGQNHNHFPKLTSLTIKENEVNGLHLPLFSALKYLEIENSRVVFDQLVGCLNGVSSLLDLVLNGAKIQIFPAKVMATLHALENLNISNCNELISLEGLQALPSLEQLSIVGCSKFISWGTEEEMTEDGLPLPNLQKMKISWCEDLEILPAWLPRLLLLDTLIIKECPKLKSWVMEEEMTTLPNLQKMKIKCCKDLETLPAWLPHLPLLNQLIISECPKFKSWSTKEEEITEEGLLLPNLQKMKIEWCEDLDTLPAWLPCLPSLNELIIKACPKIHSLPQGGLPKSIKTLQLVECERSLTERCQQEGSLEWQMIQHIPHQQLMRVLTPVFPIIQRNGEEEKKRRRTRRTRTRMRESLKQYTSL</sequence>
<protein>
    <submittedName>
        <fullName evidence="1">P-loop containing nucleoside triphosphate hydrolase protein</fullName>
    </submittedName>
</protein>
<comment type="caution">
    <text evidence="1">The sequence shown here is derived from an EMBL/GenBank/DDBJ whole genome shotgun (WGS) entry which is preliminary data.</text>
</comment>